<sequence length="161" mass="18091">MKKIHSQDEEEAESARVSGNEAYQARFLYVAWQEYTRALLCSHQDATAYANRAQVGLQLARCHRERSPSVADDWLCQVLRDTQQAWLCLGGVLTSAGQPDWTFIPEPKAVKSPRQVTLPWKVCLRFADAARRLGRLEEAREAMAAAGRLKPRPPGKSTHST</sequence>
<name>A0A7J7IGK6_9RHOD</name>
<dbReference type="AlphaFoldDB" id="A0A7J7IGK6"/>
<dbReference type="EMBL" id="VWRR01000014">
    <property type="protein sequence ID" value="KAF6001431.1"/>
    <property type="molecule type" value="Genomic_DNA"/>
</dbReference>
<organism evidence="1 2">
    <name type="scientific">Cyanidiococcus yangmingshanensis</name>
    <dbReference type="NCBI Taxonomy" id="2690220"/>
    <lineage>
        <taxon>Eukaryota</taxon>
        <taxon>Rhodophyta</taxon>
        <taxon>Bangiophyceae</taxon>
        <taxon>Cyanidiales</taxon>
        <taxon>Cyanidiaceae</taxon>
        <taxon>Cyanidiococcus</taxon>
    </lineage>
</organism>
<reference evidence="1 2" key="1">
    <citation type="journal article" date="2020" name="J. Phycol.">
        <title>Comparative genome analysis reveals Cyanidiococcus gen. nov., a new extremophilic red algal genus sister to Cyanidioschyzon (Cyanidioschyzonaceae, Rhodophyta).</title>
        <authorList>
            <person name="Liu S.-L."/>
            <person name="Chiang Y.-R."/>
            <person name="Yoon H.S."/>
            <person name="Fu H.-Y."/>
        </authorList>
    </citation>
    <scope>NUCLEOTIDE SEQUENCE [LARGE SCALE GENOMIC DNA]</scope>
    <source>
        <strain evidence="1 2">THAL066</strain>
    </source>
</reference>
<comment type="caution">
    <text evidence="1">The sequence shown here is derived from an EMBL/GenBank/DDBJ whole genome shotgun (WGS) entry which is preliminary data.</text>
</comment>
<evidence type="ECO:0000313" key="1">
    <source>
        <dbReference type="EMBL" id="KAF6001431.1"/>
    </source>
</evidence>
<protein>
    <submittedName>
        <fullName evidence="1">Uncharacterized protein</fullName>
    </submittedName>
</protein>
<dbReference type="Proteomes" id="UP000530660">
    <property type="component" value="Unassembled WGS sequence"/>
</dbReference>
<keyword evidence="2" id="KW-1185">Reference proteome</keyword>
<evidence type="ECO:0000313" key="2">
    <source>
        <dbReference type="Proteomes" id="UP000530660"/>
    </source>
</evidence>
<dbReference type="Gene3D" id="1.25.40.10">
    <property type="entry name" value="Tetratricopeptide repeat domain"/>
    <property type="match status" value="1"/>
</dbReference>
<proteinExistence type="predicted"/>
<gene>
    <name evidence="1" type="ORF">F1559_000983</name>
</gene>
<dbReference type="SUPFAM" id="SSF48452">
    <property type="entry name" value="TPR-like"/>
    <property type="match status" value="1"/>
</dbReference>
<dbReference type="InterPro" id="IPR011990">
    <property type="entry name" value="TPR-like_helical_dom_sf"/>
</dbReference>
<accession>A0A7J7IGK6</accession>